<keyword evidence="3" id="KW-0732">Signal</keyword>
<dbReference type="OrthoDB" id="510958at2759"/>
<reference evidence="10 11" key="1">
    <citation type="submission" date="2016-10" db="EMBL/GenBank/DDBJ databases">
        <title>The genome of Paramicrosporidium saccamoebae is the missing link in understanding Cryptomycota and Microsporidia evolution.</title>
        <authorList>
            <person name="Quandt C.A."/>
            <person name="Beaudet D."/>
            <person name="Corsaro D."/>
            <person name="Michel R."/>
            <person name="Corradi N."/>
            <person name="James T."/>
        </authorList>
    </citation>
    <scope>NUCLEOTIDE SEQUENCE [LARGE SCALE GENOMIC DNA]</scope>
    <source>
        <strain evidence="10 11">KSL3</strain>
    </source>
</reference>
<feature type="transmembrane region" description="Helical" evidence="7">
    <location>
        <begin position="224"/>
        <end position="246"/>
    </location>
</feature>
<evidence type="ECO:0000259" key="9">
    <source>
        <dbReference type="Pfam" id="PF25147"/>
    </source>
</evidence>
<name>A0A2H9TH44_9FUNG</name>
<dbReference type="UniPathway" id="UPA00378"/>
<evidence type="ECO:0000256" key="3">
    <source>
        <dbReference type="ARBA" id="ARBA00022729"/>
    </source>
</evidence>
<dbReference type="InterPro" id="IPR056790">
    <property type="entry name" value="Ribophorin_II_C"/>
</dbReference>
<sequence length="325" mass="36351">MNAKKGAAPKVDFSKLALSSLRKYKKTHRVRMKPTTNKHELAEVLSKHFSQLPPPEDESQVIESFAAAIKNHVWQLTDRVKYPEVLPARRVLGNDAIKYSVSLEGDCQLVQSNFVLTRTDAEHFGYFPLLCGRDASDLCRVTFTAEDALLDAANYEIKLIIVSQKADATTRVFEWNMGIVDFTGANVASGDKKGTADQLEDIFEKREPENRPPFSNVIKPDTGLLISAVFTAITLFPLVYLFTAWNRLGVLGSPAKKILSLTISQKLFYLLFLSWLGLVVANWIFLDTFRTIKVGSVLVMPTLIFGLRGLREAVALSVNKDKKQN</sequence>
<evidence type="ECO:0000256" key="4">
    <source>
        <dbReference type="ARBA" id="ARBA00022824"/>
    </source>
</evidence>
<dbReference type="InterPro" id="IPR038291">
    <property type="entry name" value="SAP30_C_sf"/>
</dbReference>
<keyword evidence="11" id="KW-1185">Reference proteome</keyword>
<keyword evidence="10" id="KW-0808">Transferase</keyword>
<feature type="transmembrane region" description="Helical" evidence="7">
    <location>
        <begin position="267"/>
        <end position="286"/>
    </location>
</feature>
<evidence type="ECO:0000256" key="6">
    <source>
        <dbReference type="ARBA" id="ARBA00023136"/>
    </source>
</evidence>
<dbReference type="Pfam" id="PF13867">
    <property type="entry name" value="SAP30_Sin3_bdg"/>
    <property type="match status" value="1"/>
</dbReference>
<gene>
    <name evidence="10" type="ORF">PSACC_03145</name>
</gene>
<dbReference type="STRING" id="1246581.A0A2H9TH44"/>
<proteinExistence type="predicted"/>
<dbReference type="InterPro" id="IPR008814">
    <property type="entry name" value="Swp1"/>
</dbReference>
<accession>A0A2H9TH44</accession>
<dbReference type="Pfam" id="PF25147">
    <property type="entry name" value="Ribophorin_II_C"/>
    <property type="match status" value="1"/>
</dbReference>
<comment type="caution">
    <text evidence="10">The sequence shown here is derived from an EMBL/GenBank/DDBJ whole genome shotgun (WGS) entry which is preliminary data.</text>
</comment>
<evidence type="ECO:0000256" key="2">
    <source>
        <dbReference type="ARBA" id="ARBA00022692"/>
    </source>
</evidence>
<protein>
    <submittedName>
        <fullName evidence="10">Oligosaccharyltransferase delta subunit</fullName>
    </submittedName>
</protein>
<organism evidence="10 11">
    <name type="scientific">Paramicrosporidium saccamoebae</name>
    <dbReference type="NCBI Taxonomy" id="1246581"/>
    <lineage>
        <taxon>Eukaryota</taxon>
        <taxon>Fungi</taxon>
        <taxon>Fungi incertae sedis</taxon>
        <taxon>Cryptomycota</taxon>
        <taxon>Cryptomycota incertae sedis</taxon>
        <taxon>Paramicrosporidium</taxon>
    </lineage>
</organism>
<evidence type="ECO:0000256" key="1">
    <source>
        <dbReference type="ARBA" id="ARBA00004477"/>
    </source>
</evidence>
<evidence type="ECO:0000313" key="10">
    <source>
        <dbReference type="EMBL" id="PJF17046.1"/>
    </source>
</evidence>
<dbReference type="GO" id="GO:0016740">
    <property type="term" value="F:transferase activity"/>
    <property type="evidence" value="ECO:0007669"/>
    <property type="project" value="UniProtKB-KW"/>
</dbReference>
<dbReference type="EMBL" id="MTSL01000192">
    <property type="protein sequence ID" value="PJF17046.1"/>
    <property type="molecule type" value="Genomic_DNA"/>
</dbReference>
<keyword evidence="5 7" id="KW-1133">Transmembrane helix</keyword>
<dbReference type="AlphaFoldDB" id="A0A2H9TH44"/>
<keyword evidence="4" id="KW-0256">Endoplasmic reticulum</keyword>
<evidence type="ECO:0000259" key="8">
    <source>
        <dbReference type="Pfam" id="PF13867"/>
    </source>
</evidence>
<keyword evidence="2 7" id="KW-0812">Transmembrane</keyword>
<feature type="domain" description="Ribophorin II C-terminal" evidence="9">
    <location>
        <begin position="225"/>
        <end position="313"/>
    </location>
</feature>
<feature type="domain" description="Histone deacetylase complex subunit SAP30 Sin3 binding" evidence="8">
    <location>
        <begin position="16"/>
        <end position="70"/>
    </location>
</feature>
<dbReference type="GO" id="GO:0008250">
    <property type="term" value="C:oligosaccharyltransferase complex"/>
    <property type="evidence" value="ECO:0007669"/>
    <property type="project" value="InterPro"/>
</dbReference>
<keyword evidence="6 7" id="KW-0472">Membrane</keyword>
<evidence type="ECO:0000313" key="11">
    <source>
        <dbReference type="Proteomes" id="UP000240830"/>
    </source>
</evidence>
<dbReference type="Proteomes" id="UP000240830">
    <property type="component" value="Unassembled WGS sequence"/>
</dbReference>
<comment type="subcellular location">
    <subcellularLocation>
        <location evidence="1">Endoplasmic reticulum membrane</location>
        <topology evidence="1">Multi-pass membrane protein</topology>
    </subcellularLocation>
</comment>
<dbReference type="PANTHER" id="PTHR12640">
    <property type="entry name" value="RIBOPHORIN II"/>
    <property type="match status" value="1"/>
</dbReference>
<evidence type="ECO:0000256" key="7">
    <source>
        <dbReference type="SAM" id="Phobius"/>
    </source>
</evidence>
<dbReference type="InterPro" id="IPR025718">
    <property type="entry name" value="SAP30_Sin3-bd"/>
</dbReference>
<dbReference type="PANTHER" id="PTHR12640:SF0">
    <property type="entry name" value="DOLICHYL-DIPHOSPHOOLIGOSACCHARIDE--PROTEIN GLYCOSYLTRANSFERASE SUBUNIT 2"/>
    <property type="match status" value="1"/>
</dbReference>
<evidence type="ECO:0000256" key="5">
    <source>
        <dbReference type="ARBA" id="ARBA00022989"/>
    </source>
</evidence>
<dbReference type="Gene3D" id="6.10.160.20">
    <property type="match status" value="1"/>
</dbReference>
<dbReference type="GO" id="GO:0006487">
    <property type="term" value="P:protein N-linked glycosylation"/>
    <property type="evidence" value="ECO:0007669"/>
    <property type="project" value="TreeGrafter"/>
</dbReference>